<organism evidence="3 4">
    <name type="scientific">Sphingomonas faeni</name>
    <dbReference type="NCBI Taxonomy" id="185950"/>
    <lineage>
        <taxon>Bacteria</taxon>
        <taxon>Pseudomonadati</taxon>
        <taxon>Pseudomonadota</taxon>
        <taxon>Alphaproteobacteria</taxon>
        <taxon>Sphingomonadales</taxon>
        <taxon>Sphingomonadaceae</taxon>
        <taxon>Sphingomonas</taxon>
    </lineage>
</organism>
<accession>A0A2T5TYQ3</accession>
<dbReference type="RefSeq" id="WP_107955618.1">
    <property type="nucleotide sequence ID" value="NZ_QAYE01000010.1"/>
</dbReference>
<feature type="compositionally biased region" description="Polar residues" evidence="1">
    <location>
        <begin position="166"/>
        <end position="180"/>
    </location>
</feature>
<dbReference type="Proteomes" id="UP000244013">
    <property type="component" value="Unassembled WGS sequence"/>
</dbReference>
<keyword evidence="2" id="KW-0472">Membrane</keyword>
<name>A0A2T5TYQ3_9SPHN</name>
<feature type="transmembrane region" description="Helical" evidence="2">
    <location>
        <begin position="24"/>
        <end position="44"/>
    </location>
</feature>
<gene>
    <name evidence="3" type="ORF">C8J25_11054</name>
</gene>
<protein>
    <recommendedName>
        <fullName evidence="5">TadE-like protein</fullName>
    </recommendedName>
</protein>
<evidence type="ECO:0000313" key="3">
    <source>
        <dbReference type="EMBL" id="PTW44374.1"/>
    </source>
</evidence>
<dbReference type="OrthoDB" id="7432392at2"/>
<evidence type="ECO:0008006" key="5">
    <source>
        <dbReference type="Google" id="ProtNLM"/>
    </source>
</evidence>
<dbReference type="GeneID" id="91007468"/>
<dbReference type="EMBL" id="QAYE01000010">
    <property type="protein sequence ID" value="PTW44374.1"/>
    <property type="molecule type" value="Genomic_DNA"/>
</dbReference>
<reference evidence="3 4" key="1">
    <citation type="submission" date="2018-04" db="EMBL/GenBank/DDBJ databases">
        <title>Genomic Encyclopedia of Type Strains, Phase III (KMG-III): the genomes of soil and plant-associated and newly described type strains.</title>
        <authorList>
            <person name="Whitman W."/>
        </authorList>
    </citation>
    <scope>NUCLEOTIDE SEQUENCE [LARGE SCALE GENOMIC DNA]</scope>
    <source>
        <strain evidence="3 4">MA-olki</strain>
    </source>
</reference>
<comment type="caution">
    <text evidence="3">The sequence shown here is derived from an EMBL/GenBank/DDBJ whole genome shotgun (WGS) entry which is preliminary data.</text>
</comment>
<proteinExistence type="predicted"/>
<sequence length="263" mass="28031">MYLITVYDRATAFARRFRDDRSGLALLEFAFTAPLVVTLGLWGVETANLALANLRVSQVALNLADNASRVGVQSTLVTQQLREVDINDVFAAARTQGAAWDLTNRGRITLSSLEADKDGKQTIHWQRCLGMKSGAGYDSTYGRTTISGGSPAAADSTTAPYDPTAGVNTSMSGADNSASHPGSVIPGGMGETGAKVVSPNNSGVMFVEINYDYKPVVGTGWLPNGAAKLRYIASFIVRDRRDFGQVYNPSPAATLMTCNKYTS</sequence>
<evidence type="ECO:0000256" key="2">
    <source>
        <dbReference type="SAM" id="Phobius"/>
    </source>
</evidence>
<evidence type="ECO:0000313" key="4">
    <source>
        <dbReference type="Proteomes" id="UP000244013"/>
    </source>
</evidence>
<keyword evidence="2" id="KW-1133">Transmembrane helix</keyword>
<evidence type="ECO:0000256" key="1">
    <source>
        <dbReference type="SAM" id="MobiDB-lite"/>
    </source>
</evidence>
<keyword evidence="2" id="KW-0812">Transmembrane</keyword>
<dbReference type="AlphaFoldDB" id="A0A2T5TYQ3"/>
<feature type="region of interest" description="Disordered" evidence="1">
    <location>
        <begin position="148"/>
        <end position="180"/>
    </location>
</feature>